<evidence type="ECO:0000313" key="3">
    <source>
        <dbReference type="EMBL" id="KAJ4971929.1"/>
    </source>
</evidence>
<proteinExistence type="predicted"/>
<reference evidence="3" key="1">
    <citation type="journal article" date="2023" name="Plant J.">
        <title>The genome of the king protea, Protea cynaroides.</title>
        <authorList>
            <person name="Chang J."/>
            <person name="Duong T.A."/>
            <person name="Schoeman C."/>
            <person name="Ma X."/>
            <person name="Roodt D."/>
            <person name="Barker N."/>
            <person name="Li Z."/>
            <person name="Van de Peer Y."/>
            <person name="Mizrachi E."/>
        </authorList>
    </citation>
    <scope>NUCLEOTIDE SEQUENCE</scope>
    <source>
        <tissue evidence="3">Young leaves</tissue>
    </source>
</reference>
<sequence length="175" mass="17920">MTIFTLLCLSITFLVASAAASLALRVPVAIIAANSLLISSCTLLLASPRGSPNSEPLSSASVFSSFSLSRLLREDVRQSLGWAAEFGMSKDSGIEDGAGREDESGMKDESGMGDECGIEGGVGREDESGMKDEFGMGDECGIEGGAGMEDESGMRDGCGIEDGSGIGITETLTGS</sequence>
<feature type="region of interest" description="Disordered" evidence="1">
    <location>
        <begin position="91"/>
        <end position="175"/>
    </location>
</feature>
<protein>
    <submittedName>
        <fullName evidence="3">Uncharacterized protein</fullName>
    </submittedName>
</protein>
<organism evidence="3 4">
    <name type="scientific">Protea cynaroides</name>
    <dbReference type="NCBI Taxonomy" id="273540"/>
    <lineage>
        <taxon>Eukaryota</taxon>
        <taxon>Viridiplantae</taxon>
        <taxon>Streptophyta</taxon>
        <taxon>Embryophyta</taxon>
        <taxon>Tracheophyta</taxon>
        <taxon>Spermatophyta</taxon>
        <taxon>Magnoliopsida</taxon>
        <taxon>Proteales</taxon>
        <taxon>Proteaceae</taxon>
        <taxon>Protea</taxon>
    </lineage>
</organism>
<evidence type="ECO:0000256" key="1">
    <source>
        <dbReference type="SAM" id="MobiDB-lite"/>
    </source>
</evidence>
<dbReference type="EMBL" id="JAMYWD010000005">
    <property type="protein sequence ID" value="KAJ4971929.1"/>
    <property type="molecule type" value="Genomic_DNA"/>
</dbReference>
<keyword evidence="4" id="KW-1185">Reference proteome</keyword>
<feature type="chain" id="PRO_5040270620" evidence="2">
    <location>
        <begin position="19"/>
        <end position="175"/>
    </location>
</feature>
<feature type="compositionally biased region" description="Basic and acidic residues" evidence="1">
    <location>
        <begin position="122"/>
        <end position="134"/>
    </location>
</feature>
<name>A0A9Q0KK19_9MAGN</name>
<gene>
    <name evidence="3" type="ORF">NE237_005028</name>
</gene>
<evidence type="ECO:0000313" key="4">
    <source>
        <dbReference type="Proteomes" id="UP001141806"/>
    </source>
</evidence>
<evidence type="ECO:0000256" key="2">
    <source>
        <dbReference type="SAM" id="SignalP"/>
    </source>
</evidence>
<comment type="caution">
    <text evidence="3">The sequence shown here is derived from an EMBL/GenBank/DDBJ whole genome shotgun (WGS) entry which is preliminary data.</text>
</comment>
<dbReference type="OrthoDB" id="3227035at2759"/>
<feature type="signal peptide" evidence="2">
    <location>
        <begin position="1"/>
        <end position="18"/>
    </location>
</feature>
<keyword evidence="2" id="KW-0732">Signal</keyword>
<dbReference type="AlphaFoldDB" id="A0A9Q0KK19"/>
<dbReference type="Proteomes" id="UP001141806">
    <property type="component" value="Unassembled WGS sequence"/>
</dbReference>
<feature type="compositionally biased region" description="Basic and acidic residues" evidence="1">
    <location>
        <begin position="97"/>
        <end position="110"/>
    </location>
</feature>
<accession>A0A9Q0KK19</accession>